<protein>
    <submittedName>
        <fullName evidence="2">Uncharacterized protein</fullName>
    </submittedName>
</protein>
<sequence>MLANTDDEVGRPIRHSGREGAAGQEIRANFQQAINQPVATKGGLISDDVDVWSVQANTMPGPGQQQRGRHEGRLARMAQQNIFARRQNDGGFG</sequence>
<feature type="region of interest" description="Disordered" evidence="1">
    <location>
        <begin position="1"/>
        <end position="24"/>
    </location>
</feature>
<evidence type="ECO:0000313" key="2">
    <source>
        <dbReference type="EMBL" id="GAA3895446.1"/>
    </source>
</evidence>
<dbReference type="EMBL" id="BAABBM010000001">
    <property type="protein sequence ID" value="GAA3895446.1"/>
    <property type="molecule type" value="Genomic_DNA"/>
</dbReference>
<accession>A0ABP7L5P4</accession>
<keyword evidence="3" id="KW-1185">Reference proteome</keyword>
<gene>
    <name evidence="2" type="ORF">GCM10022276_13140</name>
</gene>
<comment type="caution">
    <text evidence="2">The sequence shown here is derived from an EMBL/GenBank/DDBJ whole genome shotgun (WGS) entry which is preliminary data.</text>
</comment>
<reference evidence="3" key="1">
    <citation type="journal article" date="2019" name="Int. J. Syst. Evol. Microbiol.">
        <title>The Global Catalogue of Microorganisms (GCM) 10K type strain sequencing project: providing services to taxonomists for standard genome sequencing and annotation.</title>
        <authorList>
            <consortium name="The Broad Institute Genomics Platform"/>
            <consortium name="The Broad Institute Genome Sequencing Center for Infectious Disease"/>
            <person name="Wu L."/>
            <person name="Ma J."/>
        </authorList>
    </citation>
    <scope>NUCLEOTIDE SEQUENCE [LARGE SCALE GENOMIC DNA]</scope>
    <source>
        <strain evidence="3">JCM 17543</strain>
    </source>
</reference>
<name>A0ABP7L5P4_9SPHN</name>
<proteinExistence type="predicted"/>
<evidence type="ECO:0000256" key="1">
    <source>
        <dbReference type="SAM" id="MobiDB-lite"/>
    </source>
</evidence>
<organism evidence="2 3">
    <name type="scientific">Sphingomonas limnosediminicola</name>
    <dbReference type="NCBI Taxonomy" id="940133"/>
    <lineage>
        <taxon>Bacteria</taxon>
        <taxon>Pseudomonadati</taxon>
        <taxon>Pseudomonadota</taxon>
        <taxon>Alphaproteobacteria</taxon>
        <taxon>Sphingomonadales</taxon>
        <taxon>Sphingomonadaceae</taxon>
        <taxon>Sphingomonas</taxon>
    </lineage>
</organism>
<evidence type="ECO:0000313" key="3">
    <source>
        <dbReference type="Proteomes" id="UP001500827"/>
    </source>
</evidence>
<dbReference type="Proteomes" id="UP001500827">
    <property type="component" value="Unassembled WGS sequence"/>
</dbReference>